<accession>A0A0K8MCR8</accession>
<dbReference type="ESTHER" id="9prot-a0a0k8mcr8">
    <property type="family name" value="Atu1826-like"/>
</dbReference>
<evidence type="ECO:0000313" key="2">
    <source>
        <dbReference type="EMBL" id="GAO98267.1"/>
    </source>
</evidence>
<dbReference type="PANTHER" id="PTHR42103">
    <property type="entry name" value="ALPHA/BETA-HYDROLASES SUPERFAMILY PROTEIN"/>
    <property type="match status" value="1"/>
</dbReference>
<dbReference type="EMBL" id="BBVC01000037">
    <property type="protein sequence ID" value="GAO98267.1"/>
    <property type="molecule type" value="Genomic_DNA"/>
</dbReference>
<gene>
    <name evidence="2" type="ORF">Cva_00916</name>
</gene>
<keyword evidence="2" id="KW-0378">Hydrolase</keyword>
<dbReference type="InterPro" id="IPR000383">
    <property type="entry name" value="Xaa-Pro-like_dom"/>
</dbReference>
<comment type="caution">
    <text evidence="2">The sequence shown here is derived from an EMBL/GenBank/DDBJ whole genome shotgun (WGS) entry which is preliminary data.</text>
</comment>
<protein>
    <submittedName>
        <fullName evidence="2">Alpha/beta hydrolase family protein</fullName>
    </submittedName>
</protein>
<sequence length="220" mass="24555">MPEVIINGAEGRIEARYHHGSNPYAPTALILHPHPEQGGTMNNKVTYALFRTFVNRGFNTLRFNFRGVEKSEGRFSHGEGELSDAASVLDWMQVYNPNASQCWVAGFSFGAWIGMQLLMRRPELDGFISISPPANMYDFSFLAPCPVSGLIVQGDADQIVTKLSVDELVQKLSLQKNIVVEKKIIEGADHFFTNKLDILVRHVDNYLVTKAQGKKTSLRA</sequence>
<dbReference type="OrthoDB" id="9800435at2"/>
<dbReference type="STRING" id="1629334.Cva_00916"/>
<dbReference type="PANTHER" id="PTHR42103:SF2">
    <property type="entry name" value="AB HYDROLASE-1 DOMAIN-CONTAINING PROTEIN"/>
    <property type="match status" value="1"/>
</dbReference>
<evidence type="ECO:0000259" key="1">
    <source>
        <dbReference type="Pfam" id="PF02129"/>
    </source>
</evidence>
<reference evidence="2 3" key="1">
    <citation type="submission" date="2015-03" db="EMBL/GenBank/DDBJ databases">
        <title>Caedibacter varicaedens, whole genome shotgun sequence.</title>
        <authorList>
            <person name="Suzuki H."/>
            <person name="Dapper A.L."/>
            <person name="Gibson A.K."/>
            <person name="Jackson C."/>
            <person name="Lee H."/>
            <person name="Pejaver V.R."/>
            <person name="Doak T."/>
            <person name="Lynch M."/>
        </authorList>
    </citation>
    <scope>NUCLEOTIDE SEQUENCE [LARGE SCALE GENOMIC DNA]</scope>
</reference>
<dbReference type="InterPro" id="IPR029058">
    <property type="entry name" value="AB_hydrolase_fold"/>
</dbReference>
<dbReference type="GO" id="GO:0016787">
    <property type="term" value="F:hydrolase activity"/>
    <property type="evidence" value="ECO:0007669"/>
    <property type="project" value="UniProtKB-KW"/>
</dbReference>
<organism evidence="2 3">
    <name type="scientific">Caedimonas varicaedens</name>
    <dbReference type="NCBI Taxonomy" id="1629334"/>
    <lineage>
        <taxon>Bacteria</taxon>
        <taxon>Pseudomonadati</taxon>
        <taxon>Pseudomonadota</taxon>
        <taxon>Alphaproteobacteria</taxon>
        <taxon>Holosporales</taxon>
        <taxon>Caedimonadaceae</taxon>
        <taxon>Caedimonas</taxon>
    </lineage>
</organism>
<dbReference type="SUPFAM" id="SSF53474">
    <property type="entry name" value="alpha/beta-Hydrolases"/>
    <property type="match status" value="1"/>
</dbReference>
<proteinExistence type="predicted"/>
<dbReference type="Proteomes" id="UP000036771">
    <property type="component" value="Unassembled WGS sequence"/>
</dbReference>
<name>A0A0K8MCR8_9PROT</name>
<keyword evidence="3" id="KW-1185">Reference proteome</keyword>
<feature type="domain" description="Xaa-Pro dipeptidyl-peptidase-like" evidence="1">
    <location>
        <begin position="32"/>
        <end position="139"/>
    </location>
</feature>
<dbReference type="Gene3D" id="3.40.50.1820">
    <property type="entry name" value="alpha/beta hydrolase"/>
    <property type="match status" value="1"/>
</dbReference>
<dbReference type="Pfam" id="PF02129">
    <property type="entry name" value="Peptidase_S15"/>
    <property type="match status" value="1"/>
</dbReference>
<evidence type="ECO:0000313" key="3">
    <source>
        <dbReference type="Proteomes" id="UP000036771"/>
    </source>
</evidence>
<dbReference type="AlphaFoldDB" id="A0A0K8MCR8"/>